<keyword evidence="7" id="KW-0378">Hydrolase</keyword>
<organism evidence="7 8">
    <name type="scientific">Mycetocola reblochoni REB411</name>
    <dbReference type="NCBI Taxonomy" id="1255698"/>
    <lineage>
        <taxon>Bacteria</taxon>
        <taxon>Bacillati</taxon>
        <taxon>Actinomycetota</taxon>
        <taxon>Actinomycetes</taxon>
        <taxon>Micrococcales</taxon>
        <taxon>Microbacteriaceae</taxon>
        <taxon>Mycetocola</taxon>
    </lineage>
</organism>
<gene>
    <name evidence="7" type="ORF">FM119_08450</name>
</gene>
<feature type="region of interest" description="Disordered" evidence="5">
    <location>
        <begin position="1"/>
        <end position="23"/>
    </location>
</feature>
<dbReference type="OrthoDB" id="9774900at2"/>
<dbReference type="RefSeq" id="WP_087137229.1">
    <property type="nucleotide sequence ID" value="NZ_FUKR01000048.1"/>
</dbReference>
<evidence type="ECO:0000256" key="3">
    <source>
        <dbReference type="ARBA" id="ARBA00022989"/>
    </source>
</evidence>
<evidence type="ECO:0000256" key="1">
    <source>
        <dbReference type="ARBA" id="ARBA00004167"/>
    </source>
</evidence>
<keyword evidence="4 6" id="KW-0472">Membrane</keyword>
<keyword evidence="2 6" id="KW-0812">Transmembrane</keyword>
<dbReference type="Pfam" id="PF04228">
    <property type="entry name" value="Zn_peptidase"/>
    <property type="match status" value="1"/>
</dbReference>
<proteinExistence type="predicted"/>
<dbReference type="GO" id="GO:0006508">
    <property type="term" value="P:proteolysis"/>
    <property type="evidence" value="ECO:0007669"/>
    <property type="project" value="UniProtKB-KW"/>
</dbReference>
<keyword evidence="3 6" id="KW-1133">Transmembrane helix</keyword>
<keyword evidence="7" id="KW-0482">Metalloprotease</keyword>
<reference evidence="8" key="1">
    <citation type="submission" date="2017-02" db="EMBL/GenBank/DDBJ databases">
        <authorList>
            <person name="Dridi B."/>
        </authorList>
    </citation>
    <scope>NUCLEOTIDE SEQUENCE [LARGE SCALE GENOMIC DNA]</scope>
    <source>
        <strain evidence="8">EB411</strain>
    </source>
</reference>
<evidence type="ECO:0000256" key="2">
    <source>
        <dbReference type="ARBA" id="ARBA00022692"/>
    </source>
</evidence>
<dbReference type="PANTHER" id="PTHR30168:SF0">
    <property type="entry name" value="INNER MEMBRANE PROTEIN"/>
    <property type="match status" value="1"/>
</dbReference>
<evidence type="ECO:0000256" key="5">
    <source>
        <dbReference type="SAM" id="MobiDB-lite"/>
    </source>
</evidence>
<feature type="transmembrane region" description="Helical" evidence="6">
    <location>
        <begin position="25"/>
        <end position="47"/>
    </location>
</feature>
<comment type="subcellular location">
    <subcellularLocation>
        <location evidence="1">Membrane</location>
        <topology evidence="1">Single-pass membrane protein</topology>
    </subcellularLocation>
</comment>
<dbReference type="AlphaFoldDB" id="A0A1R4JNA3"/>
<dbReference type="GO" id="GO:0016020">
    <property type="term" value="C:membrane"/>
    <property type="evidence" value="ECO:0007669"/>
    <property type="project" value="UniProtKB-SubCell"/>
</dbReference>
<keyword evidence="8" id="KW-1185">Reference proteome</keyword>
<evidence type="ECO:0000256" key="4">
    <source>
        <dbReference type="ARBA" id="ARBA00023136"/>
    </source>
</evidence>
<dbReference type="InterPro" id="IPR007343">
    <property type="entry name" value="Uncharacterised_pept_Zn_put"/>
</dbReference>
<dbReference type="PANTHER" id="PTHR30168">
    <property type="entry name" value="PUTATIVE MEMBRANE PROTEIN YPFJ"/>
    <property type="match status" value="1"/>
</dbReference>
<dbReference type="GO" id="GO:0008237">
    <property type="term" value="F:metallopeptidase activity"/>
    <property type="evidence" value="ECO:0007669"/>
    <property type="project" value="UniProtKB-KW"/>
</dbReference>
<name>A0A1R4JNA3_9MICO</name>
<keyword evidence="7" id="KW-0645">Protease</keyword>
<evidence type="ECO:0000313" key="7">
    <source>
        <dbReference type="EMBL" id="SJN33506.1"/>
    </source>
</evidence>
<dbReference type="Proteomes" id="UP000196778">
    <property type="component" value="Unassembled WGS sequence"/>
</dbReference>
<sequence length="302" mass="30858">MTFTPDADISSSKVRRRRSGARTGGIAAGGGVLGVIVLVLVGQAFGIDLSALLGASSGLGSSIEGRTGTISEQDLGSECRTGQDANDSADCRMSAAYVSLDDFWSRAYAEVGDGAYHSPDFLLFSDGTSTACGYASSAVGPFYCPGDEAIYIDTAFFGQLSSQLGAEGGPLAELYIAAHEWGHHIQHLAGTFDRADRSGTGPSSDSVRLELQADCFAGAWVGGAAQTSDASGGALLEPPSRAQIASALDAAAAVGDDHIQQASGGIDQDSWTHGSSQQRQSWFTAGLEGGVIACDTFAVASP</sequence>
<dbReference type="EMBL" id="FUKR01000048">
    <property type="protein sequence ID" value="SJN33506.1"/>
    <property type="molecule type" value="Genomic_DNA"/>
</dbReference>
<evidence type="ECO:0000256" key="6">
    <source>
        <dbReference type="SAM" id="Phobius"/>
    </source>
</evidence>
<protein>
    <submittedName>
        <fullName evidence="7">YpfJ protein, zinc metalloprotease superfamily</fullName>
    </submittedName>
</protein>
<accession>A0A1R4JNA3</accession>
<evidence type="ECO:0000313" key="8">
    <source>
        <dbReference type="Proteomes" id="UP000196778"/>
    </source>
</evidence>